<evidence type="ECO:0000256" key="3">
    <source>
        <dbReference type="ARBA" id="ARBA00023163"/>
    </source>
</evidence>
<dbReference type="EMBL" id="NMUQ01000004">
    <property type="protein sequence ID" value="OXM13025.1"/>
    <property type="molecule type" value="Genomic_DNA"/>
</dbReference>
<dbReference type="GO" id="GO:0043200">
    <property type="term" value="P:response to amino acid"/>
    <property type="evidence" value="ECO:0007669"/>
    <property type="project" value="TreeGrafter"/>
</dbReference>
<evidence type="ECO:0000256" key="1">
    <source>
        <dbReference type="ARBA" id="ARBA00023015"/>
    </source>
</evidence>
<evidence type="ECO:0000256" key="2">
    <source>
        <dbReference type="ARBA" id="ARBA00023125"/>
    </source>
</evidence>
<dbReference type="SUPFAM" id="SSF54909">
    <property type="entry name" value="Dimeric alpha+beta barrel"/>
    <property type="match status" value="1"/>
</dbReference>
<dbReference type="PROSITE" id="PS50956">
    <property type="entry name" value="HTH_ASNC_2"/>
    <property type="match status" value="1"/>
</dbReference>
<evidence type="ECO:0000313" key="6">
    <source>
        <dbReference type="Proteomes" id="UP000215145"/>
    </source>
</evidence>
<name>A0A229NTF8_9BACL</name>
<dbReference type="InterPro" id="IPR036390">
    <property type="entry name" value="WH_DNA-bd_sf"/>
</dbReference>
<accession>A0A229NTF8</accession>
<dbReference type="PRINTS" id="PR00033">
    <property type="entry name" value="HTHASNC"/>
</dbReference>
<keyword evidence="6" id="KW-1185">Reference proteome</keyword>
<dbReference type="SMART" id="SM00344">
    <property type="entry name" value="HTH_ASNC"/>
    <property type="match status" value="1"/>
</dbReference>
<dbReference type="AlphaFoldDB" id="A0A229NTF8"/>
<dbReference type="Gene3D" id="3.30.70.920">
    <property type="match status" value="1"/>
</dbReference>
<dbReference type="PANTHER" id="PTHR30154:SF34">
    <property type="entry name" value="TRANSCRIPTIONAL REGULATOR AZLB"/>
    <property type="match status" value="1"/>
</dbReference>
<keyword evidence="3" id="KW-0804">Transcription</keyword>
<reference evidence="5 6" key="1">
    <citation type="submission" date="2017-07" db="EMBL/GenBank/DDBJ databases">
        <title>Paenibacillus herberti R33 genome sequencing and assembly.</title>
        <authorList>
            <person name="Su W."/>
        </authorList>
    </citation>
    <scope>NUCLEOTIDE SEQUENCE [LARGE SCALE GENOMIC DNA]</scope>
    <source>
        <strain evidence="5 6">R33</strain>
    </source>
</reference>
<dbReference type="GO" id="GO:0043565">
    <property type="term" value="F:sequence-specific DNA binding"/>
    <property type="evidence" value="ECO:0007669"/>
    <property type="project" value="InterPro"/>
</dbReference>
<dbReference type="RefSeq" id="WP_089526646.1">
    <property type="nucleotide sequence ID" value="NZ_NMUQ01000004.1"/>
</dbReference>
<dbReference type="PANTHER" id="PTHR30154">
    <property type="entry name" value="LEUCINE-RESPONSIVE REGULATORY PROTEIN"/>
    <property type="match status" value="1"/>
</dbReference>
<dbReference type="GO" id="GO:0005829">
    <property type="term" value="C:cytosol"/>
    <property type="evidence" value="ECO:0007669"/>
    <property type="project" value="TreeGrafter"/>
</dbReference>
<dbReference type="Proteomes" id="UP000215145">
    <property type="component" value="Unassembled WGS sequence"/>
</dbReference>
<dbReference type="Gene3D" id="1.10.10.10">
    <property type="entry name" value="Winged helix-like DNA-binding domain superfamily/Winged helix DNA-binding domain"/>
    <property type="match status" value="1"/>
</dbReference>
<dbReference type="InterPro" id="IPR036388">
    <property type="entry name" value="WH-like_DNA-bd_sf"/>
</dbReference>
<organism evidence="5 6">
    <name type="scientific">Paenibacillus herberti</name>
    <dbReference type="NCBI Taxonomy" id="1619309"/>
    <lineage>
        <taxon>Bacteria</taxon>
        <taxon>Bacillati</taxon>
        <taxon>Bacillota</taxon>
        <taxon>Bacilli</taxon>
        <taxon>Bacillales</taxon>
        <taxon>Paenibacillaceae</taxon>
        <taxon>Paenibacillus</taxon>
    </lineage>
</organism>
<keyword evidence="2" id="KW-0238">DNA-binding</keyword>
<sequence>MKLPHLDEIDQGIVQLLLENGRMPYARIGETLSLSRVAIQKRVESLLECGVLEHFTVRVNVAKLGRTISAFFEIQVEPRFVDTVGQQLSQEEQVTNIYQMTGSSTLHVHTLLRDEEELEMFLYDKLYVLQGVVNVQTQLMIKKYKSASGLDV</sequence>
<feature type="domain" description="HTH asnC-type" evidence="4">
    <location>
        <begin position="6"/>
        <end position="67"/>
    </location>
</feature>
<evidence type="ECO:0000313" key="5">
    <source>
        <dbReference type="EMBL" id="OXM13025.1"/>
    </source>
</evidence>
<dbReference type="Pfam" id="PF13404">
    <property type="entry name" value="HTH_AsnC-type"/>
    <property type="match status" value="1"/>
</dbReference>
<dbReference type="InterPro" id="IPR019888">
    <property type="entry name" value="Tscrpt_reg_AsnC-like"/>
</dbReference>
<dbReference type="OrthoDB" id="529868at2"/>
<protein>
    <submittedName>
        <fullName evidence="5">AsnC family transcriptional regulator</fullName>
    </submittedName>
</protein>
<proteinExistence type="predicted"/>
<evidence type="ECO:0000259" key="4">
    <source>
        <dbReference type="PROSITE" id="PS50956"/>
    </source>
</evidence>
<dbReference type="SUPFAM" id="SSF46785">
    <property type="entry name" value="Winged helix' DNA-binding domain"/>
    <property type="match status" value="1"/>
</dbReference>
<gene>
    <name evidence="5" type="ORF">CGZ75_22855</name>
</gene>
<dbReference type="Pfam" id="PF01037">
    <property type="entry name" value="AsnC_trans_reg"/>
    <property type="match status" value="1"/>
</dbReference>
<keyword evidence="1" id="KW-0805">Transcription regulation</keyword>
<dbReference type="InterPro" id="IPR011008">
    <property type="entry name" value="Dimeric_a/b-barrel"/>
</dbReference>
<dbReference type="InterPro" id="IPR000485">
    <property type="entry name" value="AsnC-type_HTH_dom"/>
</dbReference>
<dbReference type="InterPro" id="IPR019887">
    <property type="entry name" value="Tscrpt_reg_AsnC/Lrp_C"/>
</dbReference>
<comment type="caution">
    <text evidence="5">The sequence shown here is derived from an EMBL/GenBank/DDBJ whole genome shotgun (WGS) entry which is preliminary data.</text>
</comment>